<feature type="domain" description="Alpha/beta hydrolase fold-3" evidence="2">
    <location>
        <begin position="103"/>
        <end position="320"/>
    </location>
</feature>
<dbReference type="PANTHER" id="PTHR48081">
    <property type="entry name" value="AB HYDROLASE SUPERFAMILY PROTEIN C4A8.06C"/>
    <property type="match status" value="1"/>
</dbReference>
<dbReference type="Gene3D" id="3.40.50.1820">
    <property type="entry name" value="alpha/beta hydrolase"/>
    <property type="match status" value="1"/>
</dbReference>
<evidence type="ECO:0000313" key="3">
    <source>
        <dbReference type="EMBL" id="CUM94503.1"/>
    </source>
</evidence>
<dbReference type="PANTHER" id="PTHR48081:SF8">
    <property type="entry name" value="ALPHA_BETA HYDROLASE FOLD-3 DOMAIN-CONTAINING PROTEIN-RELATED"/>
    <property type="match status" value="1"/>
</dbReference>
<evidence type="ECO:0000259" key="2">
    <source>
        <dbReference type="Pfam" id="PF07859"/>
    </source>
</evidence>
<sequence length="343" mass="39619">MKKVIKKKLEETKQHAFEKKVLQREKAKGAPRVGEFYKENDILLEDIDLGQIRIDMKREGEDITTEEIIETTKIIPLKDHMIEITIYERKDQKDSKEKRNLALFVHGGGFIGGDVKTKGNQCRYLAQQSGAVVVSPEYRLAPETPYPGAEEDVLGTIDWLEDNADRFNIDTDKMAIMGESAGGHLAVNACLKDKKQRMKLVVPVYGVMDMSVAEDTPYNWDYSLYQMEEEQKDYIMNRLFRFKELNDSMNELYLQNGESTLDGEISPLFSEHLDCLPKVLMIEAEFDYFKICNEEFVKKLEEQGKDVDVIYYEGLDHGFFDRLGSLPQTQDCIDEIAKYIKEM</sequence>
<accession>A0A173SVR3</accession>
<reference evidence="3 4" key="1">
    <citation type="submission" date="2015-09" db="EMBL/GenBank/DDBJ databases">
        <authorList>
            <consortium name="Pathogen Informatics"/>
        </authorList>
    </citation>
    <scope>NUCLEOTIDE SEQUENCE [LARGE SCALE GENOMIC DNA]</scope>
    <source>
        <strain evidence="3 4">2789STDY5608868</strain>
    </source>
</reference>
<dbReference type="InterPro" id="IPR029058">
    <property type="entry name" value="AB_hydrolase_fold"/>
</dbReference>
<dbReference type="SUPFAM" id="SSF53474">
    <property type="entry name" value="alpha/beta-Hydrolases"/>
    <property type="match status" value="1"/>
</dbReference>
<protein>
    <submittedName>
        <fullName evidence="3">Lipase 2</fullName>
        <ecNumber evidence="3">3.1.1.3</ecNumber>
    </submittedName>
</protein>
<dbReference type="GO" id="GO:0004806">
    <property type="term" value="F:triacylglycerol lipase activity"/>
    <property type="evidence" value="ECO:0007669"/>
    <property type="project" value="UniProtKB-EC"/>
</dbReference>
<dbReference type="Proteomes" id="UP000095598">
    <property type="component" value="Unassembled WGS sequence"/>
</dbReference>
<keyword evidence="1 3" id="KW-0378">Hydrolase</keyword>
<dbReference type="EC" id="3.1.1.3" evidence="3"/>
<dbReference type="InterPro" id="IPR050300">
    <property type="entry name" value="GDXG_lipolytic_enzyme"/>
</dbReference>
<dbReference type="RefSeq" id="WP_055258620.1">
    <property type="nucleotide sequence ID" value="NZ_CYXT01000010.1"/>
</dbReference>
<evidence type="ECO:0000313" key="4">
    <source>
        <dbReference type="Proteomes" id="UP000095598"/>
    </source>
</evidence>
<gene>
    <name evidence="3" type="primary">lip2_2</name>
    <name evidence="3" type="ORF">ERS852425_01621</name>
</gene>
<dbReference type="InterPro" id="IPR013094">
    <property type="entry name" value="AB_hydrolase_3"/>
</dbReference>
<name>A0A173SVR3_ANAHA</name>
<dbReference type="Pfam" id="PF07859">
    <property type="entry name" value="Abhydrolase_3"/>
    <property type="match status" value="1"/>
</dbReference>
<dbReference type="EMBL" id="CYXT01000010">
    <property type="protein sequence ID" value="CUM94503.1"/>
    <property type="molecule type" value="Genomic_DNA"/>
</dbReference>
<dbReference type="AlphaFoldDB" id="A0A173SVR3"/>
<proteinExistence type="predicted"/>
<evidence type="ECO:0000256" key="1">
    <source>
        <dbReference type="ARBA" id="ARBA00022801"/>
    </source>
</evidence>
<organism evidence="3 4">
    <name type="scientific">Anaerostipes hadrus</name>
    <dbReference type="NCBI Taxonomy" id="649756"/>
    <lineage>
        <taxon>Bacteria</taxon>
        <taxon>Bacillati</taxon>
        <taxon>Bacillota</taxon>
        <taxon>Clostridia</taxon>
        <taxon>Lachnospirales</taxon>
        <taxon>Lachnospiraceae</taxon>
        <taxon>Anaerostipes</taxon>
    </lineage>
</organism>